<feature type="transmembrane region" description="Helical" evidence="7">
    <location>
        <begin position="119"/>
        <end position="140"/>
    </location>
</feature>
<feature type="transmembrane region" description="Helical" evidence="7">
    <location>
        <begin position="372"/>
        <end position="393"/>
    </location>
</feature>
<evidence type="ECO:0000256" key="4">
    <source>
        <dbReference type="ARBA" id="ARBA00022692"/>
    </source>
</evidence>
<evidence type="ECO:0000256" key="2">
    <source>
        <dbReference type="ARBA" id="ARBA00007400"/>
    </source>
</evidence>
<keyword evidence="5 7" id="KW-1133">Transmembrane helix</keyword>
<comment type="subcellular location">
    <subcellularLocation>
        <location evidence="1">Cell membrane</location>
        <topology evidence="1">Multi-pass membrane protein</topology>
    </subcellularLocation>
</comment>
<evidence type="ECO:0000256" key="5">
    <source>
        <dbReference type="ARBA" id="ARBA00022989"/>
    </source>
</evidence>
<keyword evidence="6 7" id="KW-0472">Membrane</keyword>
<feature type="transmembrane region" description="Helical" evidence="7">
    <location>
        <begin position="75"/>
        <end position="99"/>
    </location>
</feature>
<keyword evidence="10" id="KW-1185">Reference proteome</keyword>
<comment type="similarity">
    <text evidence="2">Belongs to the acyltransferase 3 family.</text>
</comment>
<evidence type="ECO:0000256" key="1">
    <source>
        <dbReference type="ARBA" id="ARBA00004651"/>
    </source>
</evidence>
<reference evidence="10" key="1">
    <citation type="journal article" date="2019" name="Int. J. Syst. Evol. Microbiol.">
        <title>The Global Catalogue of Microorganisms (GCM) 10K type strain sequencing project: providing services to taxonomists for standard genome sequencing and annotation.</title>
        <authorList>
            <consortium name="The Broad Institute Genomics Platform"/>
            <consortium name="The Broad Institute Genome Sequencing Center for Infectious Disease"/>
            <person name="Wu L."/>
            <person name="Ma J."/>
        </authorList>
    </citation>
    <scope>NUCLEOTIDE SEQUENCE [LARGE SCALE GENOMIC DNA]</scope>
    <source>
        <strain evidence="10">CGMCC 1.12770</strain>
    </source>
</reference>
<keyword evidence="4 7" id="KW-0812">Transmembrane</keyword>
<feature type="transmembrane region" description="Helical" evidence="7">
    <location>
        <begin position="267"/>
        <end position="286"/>
    </location>
</feature>
<feature type="domain" description="Acyltransferase 3" evidence="8">
    <location>
        <begin position="39"/>
        <end position="391"/>
    </location>
</feature>
<feature type="transmembrane region" description="Helical" evidence="7">
    <location>
        <begin position="332"/>
        <end position="352"/>
    </location>
</feature>
<dbReference type="InterPro" id="IPR002656">
    <property type="entry name" value="Acyl_transf_3_dom"/>
</dbReference>
<accession>A0ABQ1ZDM6</accession>
<evidence type="ECO:0000256" key="7">
    <source>
        <dbReference type="SAM" id="Phobius"/>
    </source>
</evidence>
<keyword evidence="3" id="KW-1003">Cell membrane</keyword>
<comment type="caution">
    <text evidence="9">The sequence shown here is derived from an EMBL/GenBank/DDBJ whole genome shotgun (WGS) entry which is preliminary data.</text>
</comment>
<feature type="transmembrane region" description="Helical" evidence="7">
    <location>
        <begin position="298"/>
        <end position="320"/>
    </location>
</feature>
<protein>
    <submittedName>
        <fullName evidence="9">Membrane protein</fullName>
    </submittedName>
</protein>
<dbReference type="PANTHER" id="PTHR40074">
    <property type="entry name" value="O-ACETYLTRANSFERASE WECH"/>
    <property type="match status" value="1"/>
</dbReference>
<name>A0ABQ1ZDM6_9BACL</name>
<sequence>MGILNLQSRMVTEMISLHRKQEQKYKERLMILPRKERIIEIETLRGMAFAAVVLQHSIAHYSLVPQAGLQDGVVMAVLLMLSKFAVPLFIFITGMVLFYNTGEQLNYSQFMRKRVMDVILPYVVWTLIYFILTPRSWTGFGWQELSDLGLKLVTGKTASHFWYIIMLIQIYVFFPLFLSSIRYIYQRYQAKGRMIALFISGIVYLILADQLSTIAHWMEPLQIPVLTDAFTTYADRNFIYFFFYFVLGAAAGLSVQNWRKWVHRLRWVSWLVFIVLGLRFIYLLMLEFQKPDGFQISFYTVSLIRPGMILFLLASILVLYQLAVKLQQPMVLLWLAWIGGMSYGGYLMHMLVLRYSYIPDEWFYVAWGWNPIIRMIITWLTALAVSCGLTWLISRLKWGKWIVGTVPTKRPQTQETTNSLISK</sequence>
<organism evidence="9 10">
    <name type="scientific">Paenibacillus silvae</name>
    <dbReference type="NCBI Taxonomy" id="1325358"/>
    <lineage>
        <taxon>Bacteria</taxon>
        <taxon>Bacillati</taxon>
        <taxon>Bacillota</taxon>
        <taxon>Bacilli</taxon>
        <taxon>Bacillales</taxon>
        <taxon>Paenibacillaceae</taxon>
        <taxon>Paenibacillus</taxon>
    </lineage>
</organism>
<dbReference type="PANTHER" id="PTHR40074:SF2">
    <property type="entry name" value="O-ACETYLTRANSFERASE WECH"/>
    <property type="match status" value="1"/>
</dbReference>
<evidence type="ECO:0000313" key="10">
    <source>
        <dbReference type="Proteomes" id="UP000652153"/>
    </source>
</evidence>
<feature type="transmembrane region" description="Helical" evidence="7">
    <location>
        <begin position="238"/>
        <end position="255"/>
    </location>
</feature>
<dbReference type="Pfam" id="PF01757">
    <property type="entry name" value="Acyl_transf_3"/>
    <property type="match status" value="1"/>
</dbReference>
<dbReference type="Proteomes" id="UP000652153">
    <property type="component" value="Unassembled WGS sequence"/>
</dbReference>
<gene>
    <name evidence="9" type="ORF">GCM10008014_34400</name>
</gene>
<evidence type="ECO:0000259" key="8">
    <source>
        <dbReference type="Pfam" id="PF01757"/>
    </source>
</evidence>
<feature type="transmembrane region" description="Helical" evidence="7">
    <location>
        <begin position="197"/>
        <end position="218"/>
    </location>
</feature>
<proteinExistence type="inferred from homology"/>
<evidence type="ECO:0000313" key="9">
    <source>
        <dbReference type="EMBL" id="GGH60134.1"/>
    </source>
</evidence>
<dbReference type="EMBL" id="BMFU01000004">
    <property type="protein sequence ID" value="GGH60134.1"/>
    <property type="molecule type" value="Genomic_DNA"/>
</dbReference>
<feature type="transmembrane region" description="Helical" evidence="7">
    <location>
        <begin position="160"/>
        <end position="185"/>
    </location>
</feature>
<evidence type="ECO:0000256" key="6">
    <source>
        <dbReference type="ARBA" id="ARBA00023136"/>
    </source>
</evidence>
<evidence type="ECO:0000256" key="3">
    <source>
        <dbReference type="ARBA" id="ARBA00022475"/>
    </source>
</evidence>